<reference evidence="3" key="1">
    <citation type="journal article" date="2020" name="Plant J.">
        <title>Transposons played a major role in the diversification between the closely related almond and peach genomes: results from the almond genome sequence.</title>
        <authorList>
            <person name="Alioto T."/>
            <person name="Alexiou K.G."/>
            <person name="Bardil A."/>
            <person name="Barteri F."/>
            <person name="Castanera R."/>
            <person name="Cruz F."/>
            <person name="Dhingra A."/>
            <person name="Duval H."/>
            <person name="Fernandez I Marti A."/>
            <person name="Frias L."/>
            <person name="Galan B."/>
            <person name="Garcia J.L."/>
            <person name="Howad W."/>
            <person name="Gomez-Garrido J."/>
            <person name="Gut M."/>
            <person name="Julca I."/>
            <person name="Morata J."/>
            <person name="Puigdomenech P."/>
            <person name="Ribeca P."/>
            <person name="Rubio Cabetas M.J."/>
            <person name="Vlasova A."/>
            <person name="Wirthensohn M."/>
            <person name="Garcia-Mas J."/>
            <person name="Gabaldon T."/>
            <person name="Casacuberta J.M."/>
            <person name="Arus P."/>
        </authorList>
    </citation>
    <scope>NUCLEOTIDE SEQUENCE [LARGE SCALE GENOMIC DNA]</scope>
    <source>
        <strain evidence="3">cv. Texas</strain>
    </source>
</reference>
<dbReference type="Gramene" id="VVA18709">
    <property type="protein sequence ID" value="VVA18709"/>
    <property type="gene ID" value="Prudul26B019291"/>
</dbReference>
<keyword evidence="1" id="KW-0472">Membrane</keyword>
<evidence type="ECO:0000256" key="1">
    <source>
        <dbReference type="SAM" id="Phobius"/>
    </source>
</evidence>
<dbReference type="AlphaFoldDB" id="A0A5E4EV89"/>
<evidence type="ECO:0000313" key="3">
    <source>
        <dbReference type="Proteomes" id="UP000327085"/>
    </source>
</evidence>
<feature type="transmembrane region" description="Helical" evidence="1">
    <location>
        <begin position="46"/>
        <end position="71"/>
    </location>
</feature>
<keyword evidence="2" id="KW-0282">Flagellum</keyword>
<gene>
    <name evidence="2" type="ORF">ALMOND_2B019291</name>
</gene>
<dbReference type="Proteomes" id="UP000327085">
    <property type="component" value="Chromosome 3"/>
</dbReference>
<protein>
    <submittedName>
        <fullName evidence="2">Flagellar radial spoke 2</fullName>
    </submittedName>
</protein>
<keyword evidence="1" id="KW-1133">Transmembrane helix</keyword>
<sequence length="165" mass="16977">MKRIWKTLSHGIPEGIERLNHSLTPEMFEKLHHAVQFVDDWKTTTIFSVLGAAAVSCLSLTVTAGSCFIIARAQNAREKRAAAAAAAATAGQATPAAPGLLGLLGAGMAVAAIVTAAVIARGREGAAATAATEGAEAVAGQVAPAYLELLHLSFFFFLSIAYASI</sequence>
<keyword evidence="2" id="KW-0966">Cell projection</keyword>
<evidence type="ECO:0000313" key="2">
    <source>
        <dbReference type="EMBL" id="VVA18709.1"/>
    </source>
</evidence>
<accession>A0A5E4EV89</accession>
<name>A0A5E4EV89_PRUDU</name>
<feature type="transmembrane region" description="Helical" evidence="1">
    <location>
        <begin position="100"/>
        <end position="122"/>
    </location>
</feature>
<dbReference type="EMBL" id="CABIKO010000031">
    <property type="protein sequence ID" value="VVA18709.1"/>
    <property type="molecule type" value="Genomic_DNA"/>
</dbReference>
<dbReference type="InParanoid" id="A0A5E4EV89"/>
<proteinExistence type="predicted"/>
<keyword evidence="2" id="KW-0969">Cilium</keyword>
<feature type="transmembrane region" description="Helical" evidence="1">
    <location>
        <begin position="142"/>
        <end position="163"/>
    </location>
</feature>
<organism evidence="2 3">
    <name type="scientific">Prunus dulcis</name>
    <name type="common">Almond</name>
    <name type="synonym">Amygdalus dulcis</name>
    <dbReference type="NCBI Taxonomy" id="3755"/>
    <lineage>
        <taxon>Eukaryota</taxon>
        <taxon>Viridiplantae</taxon>
        <taxon>Streptophyta</taxon>
        <taxon>Embryophyta</taxon>
        <taxon>Tracheophyta</taxon>
        <taxon>Spermatophyta</taxon>
        <taxon>Magnoliopsida</taxon>
        <taxon>eudicotyledons</taxon>
        <taxon>Gunneridae</taxon>
        <taxon>Pentapetalae</taxon>
        <taxon>rosids</taxon>
        <taxon>fabids</taxon>
        <taxon>Rosales</taxon>
        <taxon>Rosaceae</taxon>
        <taxon>Amygdaloideae</taxon>
        <taxon>Amygdaleae</taxon>
        <taxon>Prunus</taxon>
    </lineage>
</organism>
<keyword evidence="1" id="KW-0812">Transmembrane</keyword>